<proteinExistence type="predicted"/>
<reference evidence="1 2" key="1">
    <citation type="submission" date="2020-05" db="EMBL/GenBank/DDBJ databases">
        <authorList>
            <person name="Campoy J."/>
            <person name="Schneeberger K."/>
            <person name="Spophaly S."/>
        </authorList>
    </citation>
    <scope>NUCLEOTIDE SEQUENCE [LARGE SCALE GENOMIC DNA]</scope>
    <source>
        <strain evidence="1">PruArmRojPasFocal</strain>
    </source>
</reference>
<accession>A0A6J5TU89</accession>
<evidence type="ECO:0000313" key="2">
    <source>
        <dbReference type="Proteomes" id="UP000507222"/>
    </source>
</evidence>
<evidence type="ECO:0000313" key="1">
    <source>
        <dbReference type="EMBL" id="CAB4265978.1"/>
    </source>
</evidence>
<dbReference type="Proteomes" id="UP000507222">
    <property type="component" value="Unassembled WGS sequence"/>
</dbReference>
<protein>
    <submittedName>
        <fullName evidence="1">Uncharacterized protein</fullName>
    </submittedName>
</protein>
<sequence length="94" mass="10044">MNVAIIAATAAARASTFAQGQAATDGSFFICHRQSLSGNSYRSTTRVSSLRHPHGVEGYNTERCCHGSHHASPRMPSLTLSWSVSSNLIRGVGR</sequence>
<organism evidence="1 2">
    <name type="scientific">Prunus armeniaca</name>
    <name type="common">Apricot</name>
    <name type="synonym">Armeniaca vulgaris</name>
    <dbReference type="NCBI Taxonomy" id="36596"/>
    <lineage>
        <taxon>Eukaryota</taxon>
        <taxon>Viridiplantae</taxon>
        <taxon>Streptophyta</taxon>
        <taxon>Embryophyta</taxon>
        <taxon>Tracheophyta</taxon>
        <taxon>Spermatophyta</taxon>
        <taxon>Magnoliopsida</taxon>
        <taxon>eudicotyledons</taxon>
        <taxon>Gunneridae</taxon>
        <taxon>Pentapetalae</taxon>
        <taxon>rosids</taxon>
        <taxon>fabids</taxon>
        <taxon>Rosales</taxon>
        <taxon>Rosaceae</taxon>
        <taxon>Amygdaloideae</taxon>
        <taxon>Amygdaleae</taxon>
        <taxon>Prunus</taxon>
    </lineage>
</organism>
<gene>
    <name evidence="1" type="ORF">CURHAP_LOCUS8197</name>
</gene>
<name>A0A6J5TU89_PRUAR</name>
<dbReference type="AlphaFoldDB" id="A0A6J5TU89"/>
<dbReference type="EMBL" id="CAEKDK010000001">
    <property type="protein sequence ID" value="CAB4265978.1"/>
    <property type="molecule type" value="Genomic_DNA"/>
</dbReference>